<proteinExistence type="predicted"/>
<evidence type="ECO:0000313" key="2">
    <source>
        <dbReference type="WBParaSite" id="jg19016.2"/>
    </source>
</evidence>
<dbReference type="Proteomes" id="UP000887574">
    <property type="component" value="Unplaced"/>
</dbReference>
<dbReference type="WBParaSite" id="jg19016.2">
    <property type="protein sequence ID" value="jg19016.2"/>
    <property type="gene ID" value="jg19016"/>
</dbReference>
<keyword evidence="1" id="KW-1185">Reference proteome</keyword>
<evidence type="ECO:0000313" key="1">
    <source>
        <dbReference type="Proteomes" id="UP000887574"/>
    </source>
</evidence>
<dbReference type="AlphaFoldDB" id="A0A915DEA0"/>
<protein>
    <submittedName>
        <fullName evidence="2">Uncharacterized protein</fullName>
    </submittedName>
</protein>
<accession>A0A915DEA0</accession>
<dbReference type="InterPro" id="IPR021850">
    <property type="entry name" value="Symplekin/Pta1"/>
</dbReference>
<dbReference type="PANTHER" id="PTHR15245:SF20">
    <property type="entry name" value="SYMPLEKIN"/>
    <property type="match status" value="1"/>
</dbReference>
<reference evidence="2" key="1">
    <citation type="submission" date="2022-11" db="UniProtKB">
        <authorList>
            <consortium name="WormBaseParasite"/>
        </authorList>
    </citation>
    <scope>IDENTIFICATION</scope>
</reference>
<organism evidence="1 2">
    <name type="scientific">Ditylenchus dipsaci</name>
    <dbReference type="NCBI Taxonomy" id="166011"/>
    <lineage>
        <taxon>Eukaryota</taxon>
        <taxon>Metazoa</taxon>
        <taxon>Ecdysozoa</taxon>
        <taxon>Nematoda</taxon>
        <taxon>Chromadorea</taxon>
        <taxon>Rhabditida</taxon>
        <taxon>Tylenchina</taxon>
        <taxon>Tylenchomorpha</taxon>
        <taxon>Sphaerularioidea</taxon>
        <taxon>Anguinidae</taxon>
        <taxon>Anguininae</taxon>
        <taxon>Ditylenchus</taxon>
    </lineage>
</organism>
<name>A0A915DEA0_9BILA</name>
<sequence>MACIDKVYGAFGMTTLRELILTRARQRKELLKLLLEFSYFERNDIKEHCVRTAKELYQIDYIRNDVREFVIQMSENLVQPTAPKVIWHKNGRMDKVTEESITEMPWDESLIRAGLHLFLSLLANDHSLLQQLASVCARANTEIKRVTFRNIEQAIKSIGMNSEHLLSMIADCPEGSETLIARVVHLLTERNPPTVELVERVRTLHLARNTDVRSLIPIMTGLEKKELLDLIPKFVISATNGNQYQPSSRN</sequence>
<dbReference type="GO" id="GO:0005847">
    <property type="term" value="C:mRNA cleavage and polyadenylation specificity factor complex"/>
    <property type="evidence" value="ECO:0007669"/>
    <property type="project" value="TreeGrafter"/>
</dbReference>
<dbReference type="PANTHER" id="PTHR15245">
    <property type="entry name" value="SYMPLEKIN-RELATED"/>
    <property type="match status" value="1"/>
</dbReference>